<dbReference type="Proteomes" id="UP001232343">
    <property type="component" value="Unassembled WGS sequence"/>
</dbReference>
<dbReference type="NCBIfam" id="NF038403">
    <property type="entry name" value="perm_prefix_1"/>
    <property type="match status" value="1"/>
</dbReference>
<dbReference type="RefSeq" id="WP_244683664.1">
    <property type="nucleotide sequence ID" value="NZ_JALIRM010000021.1"/>
</dbReference>
<evidence type="ECO:0000256" key="1">
    <source>
        <dbReference type="SAM" id="Phobius"/>
    </source>
</evidence>
<sequence>MNELKVYVDHLFRKYKNHRDIDELKEEILGNLEAKVSHLIAEGKDEKSAIEKAKNSITNVDDLIDINISIKINQFWFKAYQIAFLYVIVAWIITIPFTIVGIGTLMNMTLFFVILVLLVVYIILGKTLKRNNDKIGQLNIVSFIKSKKVIWLLWALFIIVTWGCITAILFGSNIWFARPIHIDGPYQFGVLVARYALPFISIIIPLVITAWEKLITQYEVGKLHE</sequence>
<keyword evidence="3" id="KW-1185">Reference proteome</keyword>
<protein>
    <submittedName>
        <fullName evidence="2">Uncharacterized protein</fullName>
    </submittedName>
</protein>
<feature type="transmembrane region" description="Helical" evidence="1">
    <location>
        <begin position="188"/>
        <end position="208"/>
    </location>
</feature>
<evidence type="ECO:0000313" key="2">
    <source>
        <dbReference type="EMBL" id="MDQ0345595.1"/>
    </source>
</evidence>
<accession>A0ABU0DBA6</accession>
<feature type="transmembrane region" description="Helical" evidence="1">
    <location>
        <begin position="108"/>
        <end position="128"/>
    </location>
</feature>
<name>A0ABU0DBA6_9BACI</name>
<organism evidence="2 3">
    <name type="scientific">Lederbergia wuyishanensis</name>
    <dbReference type="NCBI Taxonomy" id="1347903"/>
    <lineage>
        <taxon>Bacteria</taxon>
        <taxon>Bacillati</taxon>
        <taxon>Bacillota</taxon>
        <taxon>Bacilli</taxon>
        <taxon>Bacillales</taxon>
        <taxon>Bacillaceae</taxon>
        <taxon>Lederbergia</taxon>
    </lineage>
</organism>
<feature type="transmembrane region" description="Helical" evidence="1">
    <location>
        <begin position="149"/>
        <end position="176"/>
    </location>
</feature>
<dbReference type="InterPro" id="IPR047928">
    <property type="entry name" value="Perm_prefix_1"/>
</dbReference>
<dbReference type="EMBL" id="JAUSUO010000018">
    <property type="protein sequence ID" value="MDQ0345595.1"/>
    <property type="molecule type" value="Genomic_DNA"/>
</dbReference>
<keyword evidence="1" id="KW-0472">Membrane</keyword>
<feature type="transmembrane region" description="Helical" evidence="1">
    <location>
        <begin position="79"/>
        <end position="102"/>
    </location>
</feature>
<reference evidence="2 3" key="1">
    <citation type="submission" date="2023-07" db="EMBL/GenBank/DDBJ databases">
        <title>Genomic Encyclopedia of Type Strains, Phase IV (KMG-IV): sequencing the most valuable type-strain genomes for metagenomic binning, comparative biology and taxonomic classification.</title>
        <authorList>
            <person name="Goeker M."/>
        </authorList>
    </citation>
    <scope>NUCLEOTIDE SEQUENCE [LARGE SCALE GENOMIC DNA]</scope>
    <source>
        <strain evidence="2 3">DSM 27848</strain>
    </source>
</reference>
<gene>
    <name evidence="2" type="ORF">J2S14_004457</name>
</gene>
<comment type="caution">
    <text evidence="2">The sequence shown here is derived from an EMBL/GenBank/DDBJ whole genome shotgun (WGS) entry which is preliminary data.</text>
</comment>
<evidence type="ECO:0000313" key="3">
    <source>
        <dbReference type="Proteomes" id="UP001232343"/>
    </source>
</evidence>
<keyword evidence="1" id="KW-1133">Transmembrane helix</keyword>
<proteinExistence type="predicted"/>
<keyword evidence="1" id="KW-0812">Transmembrane</keyword>